<keyword evidence="1" id="KW-0805">Transcription regulation</keyword>
<evidence type="ECO:0000313" key="6">
    <source>
        <dbReference type="Proteomes" id="UP001500101"/>
    </source>
</evidence>
<dbReference type="SUPFAM" id="SSF46894">
    <property type="entry name" value="C-terminal effector domain of the bipartite response regulators"/>
    <property type="match status" value="1"/>
</dbReference>
<dbReference type="CDD" id="cd06170">
    <property type="entry name" value="LuxR_C_like"/>
    <property type="match status" value="1"/>
</dbReference>
<evidence type="ECO:0000256" key="3">
    <source>
        <dbReference type="ARBA" id="ARBA00023163"/>
    </source>
</evidence>
<proteinExistence type="predicted"/>
<dbReference type="PANTHER" id="PTHR44688:SF16">
    <property type="entry name" value="DNA-BINDING TRANSCRIPTIONAL ACTIVATOR DEVR_DOSR"/>
    <property type="match status" value="1"/>
</dbReference>
<dbReference type="PROSITE" id="PS50043">
    <property type="entry name" value="HTH_LUXR_2"/>
    <property type="match status" value="1"/>
</dbReference>
<evidence type="ECO:0000256" key="1">
    <source>
        <dbReference type="ARBA" id="ARBA00023015"/>
    </source>
</evidence>
<reference evidence="6" key="1">
    <citation type="journal article" date="2019" name="Int. J. Syst. Evol. Microbiol.">
        <title>The Global Catalogue of Microorganisms (GCM) 10K type strain sequencing project: providing services to taxonomists for standard genome sequencing and annotation.</title>
        <authorList>
            <consortium name="The Broad Institute Genomics Platform"/>
            <consortium name="The Broad Institute Genome Sequencing Center for Infectious Disease"/>
            <person name="Wu L."/>
            <person name="Ma J."/>
        </authorList>
    </citation>
    <scope>NUCLEOTIDE SEQUENCE [LARGE SCALE GENOMIC DNA]</scope>
    <source>
        <strain evidence="6">JCM 16704</strain>
    </source>
</reference>
<sequence>MNAWGCSNLGSSAEEVNALGESYYDKYFIAEELTLHRDGIAKYLMTGDFSTQFNFFQQVKLYGKKEYTWFYTVCKLMAFNGSKGSAQNLVFLSSPIQGIDNITERMHRVLELDKYIQDNYWKFNQLTKREKEVISQLANGKSNKQIADVLFLSNHTVSTHRKNIIRKLDCNSFADLMRFAIAFNLVDGQ</sequence>
<dbReference type="Proteomes" id="UP001500101">
    <property type="component" value="Unassembled WGS sequence"/>
</dbReference>
<dbReference type="PANTHER" id="PTHR44688">
    <property type="entry name" value="DNA-BINDING TRANSCRIPTIONAL ACTIVATOR DEVR_DOSR"/>
    <property type="match status" value="1"/>
</dbReference>
<feature type="domain" description="HTH luxR-type" evidence="4">
    <location>
        <begin position="119"/>
        <end position="184"/>
    </location>
</feature>
<comment type="caution">
    <text evidence="5">The sequence shown here is derived from an EMBL/GenBank/DDBJ whole genome shotgun (WGS) entry which is preliminary data.</text>
</comment>
<dbReference type="InterPro" id="IPR036388">
    <property type="entry name" value="WH-like_DNA-bd_sf"/>
</dbReference>
<evidence type="ECO:0000259" key="4">
    <source>
        <dbReference type="PROSITE" id="PS50043"/>
    </source>
</evidence>
<protein>
    <recommendedName>
        <fullName evidence="4">HTH luxR-type domain-containing protein</fullName>
    </recommendedName>
</protein>
<organism evidence="5 6">
    <name type="scientific">Sphingobacterium kyonggiense</name>
    <dbReference type="NCBI Taxonomy" id="714075"/>
    <lineage>
        <taxon>Bacteria</taxon>
        <taxon>Pseudomonadati</taxon>
        <taxon>Bacteroidota</taxon>
        <taxon>Sphingobacteriia</taxon>
        <taxon>Sphingobacteriales</taxon>
        <taxon>Sphingobacteriaceae</taxon>
        <taxon>Sphingobacterium</taxon>
    </lineage>
</organism>
<keyword evidence="6" id="KW-1185">Reference proteome</keyword>
<accession>A0ABP7Z3N3</accession>
<gene>
    <name evidence="5" type="ORF">GCM10022216_31850</name>
</gene>
<dbReference type="InterPro" id="IPR016032">
    <property type="entry name" value="Sig_transdc_resp-reg_C-effctor"/>
</dbReference>
<keyword evidence="2" id="KW-0238">DNA-binding</keyword>
<evidence type="ECO:0000313" key="5">
    <source>
        <dbReference type="EMBL" id="GAA4146648.1"/>
    </source>
</evidence>
<dbReference type="EMBL" id="BAAAZI010000012">
    <property type="protein sequence ID" value="GAA4146648.1"/>
    <property type="molecule type" value="Genomic_DNA"/>
</dbReference>
<name>A0ABP7Z3N3_9SPHI</name>
<dbReference type="Pfam" id="PF00196">
    <property type="entry name" value="GerE"/>
    <property type="match status" value="1"/>
</dbReference>
<dbReference type="PROSITE" id="PS00622">
    <property type="entry name" value="HTH_LUXR_1"/>
    <property type="match status" value="1"/>
</dbReference>
<dbReference type="PRINTS" id="PR00038">
    <property type="entry name" value="HTHLUXR"/>
</dbReference>
<keyword evidence="3" id="KW-0804">Transcription</keyword>
<dbReference type="Gene3D" id="1.10.10.10">
    <property type="entry name" value="Winged helix-like DNA-binding domain superfamily/Winged helix DNA-binding domain"/>
    <property type="match status" value="1"/>
</dbReference>
<dbReference type="InterPro" id="IPR000792">
    <property type="entry name" value="Tscrpt_reg_LuxR_C"/>
</dbReference>
<evidence type="ECO:0000256" key="2">
    <source>
        <dbReference type="ARBA" id="ARBA00023125"/>
    </source>
</evidence>
<dbReference type="SMART" id="SM00421">
    <property type="entry name" value="HTH_LUXR"/>
    <property type="match status" value="1"/>
</dbReference>